<accession>A0ABX5B1N6</accession>
<proteinExistence type="predicted"/>
<protein>
    <submittedName>
        <fullName evidence="1">Uncharacterized protein</fullName>
    </submittedName>
</protein>
<reference evidence="1 2" key="1">
    <citation type="submission" date="2014-04" db="EMBL/GenBank/DDBJ databases">
        <title>Whole genome sequence of 'Brachyspira hampsonii' D13-03603F2.</title>
        <authorList>
            <person name="Patterson A.H."/>
            <person name="Chaban B."/>
            <person name="Fernando C."/>
            <person name="Harding J.C."/>
            <person name="Hill J.E."/>
        </authorList>
    </citation>
    <scope>NUCLEOTIDE SEQUENCE [LARGE SCALE GENOMIC DNA]</scope>
    <source>
        <strain evidence="1 2">D13-03603F2</strain>
    </source>
</reference>
<keyword evidence="2" id="KW-1185">Reference proteome</keyword>
<evidence type="ECO:0000313" key="2">
    <source>
        <dbReference type="Proteomes" id="UP000238924"/>
    </source>
</evidence>
<dbReference type="RefSeq" id="WP_104619082.1">
    <property type="nucleotide sequence ID" value="NZ_JJMJ01000236.1"/>
</dbReference>
<sequence>MKDGKDRGLLTLKLVGSKLDTENMRASEALNIAMSLFRNIERADKNITLNNIKSGCIECTGNIAVEYINTPSTLKDILLDFLQRNAKVEYVDMIETATNKKIYTVRPENKEELFFNVVDFFEGEVIDIGGRDPNIHIIIDGKVRVFSIPEKDREIAKKWRNFLYEQVEIYAEVLQNINGEILETVRLLDLNPINYLDKNKAEKDFNLLVKEIDISDYTQKILDIRNIDE</sequence>
<evidence type="ECO:0000313" key="1">
    <source>
        <dbReference type="EMBL" id="PPS21068.1"/>
    </source>
</evidence>
<gene>
    <name evidence="1" type="ORF">DJ52_13095</name>
</gene>
<dbReference type="Proteomes" id="UP000238924">
    <property type="component" value="Unassembled WGS sequence"/>
</dbReference>
<comment type="caution">
    <text evidence="1">The sequence shown here is derived from an EMBL/GenBank/DDBJ whole genome shotgun (WGS) entry which is preliminary data.</text>
</comment>
<name>A0ABX5B1N6_9SPIR</name>
<dbReference type="EMBL" id="JJMJ01000236">
    <property type="protein sequence ID" value="PPS21068.1"/>
    <property type="molecule type" value="Genomic_DNA"/>
</dbReference>
<organism evidence="1 2">
    <name type="scientific">Brachyspira murdochii</name>
    <dbReference type="NCBI Taxonomy" id="84378"/>
    <lineage>
        <taxon>Bacteria</taxon>
        <taxon>Pseudomonadati</taxon>
        <taxon>Spirochaetota</taxon>
        <taxon>Spirochaetia</taxon>
        <taxon>Brachyspirales</taxon>
        <taxon>Brachyspiraceae</taxon>
        <taxon>Brachyspira</taxon>
    </lineage>
</organism>